<proteinExistence type="predicted"/>
<evidence type="ECO:0000256" key="5">
    <source>
        <dbReference type="SAM" id="SignalP"/>
    </source>
</evidence>
<dbReference type="NCBIfam" id="TIGR02232">
    <property type="entry name" value="myxo_disulf_rpt"/>
    <property type="match status" value="2"/>
</dbReference>
<protein>
    <submittedName>
        <fullName evidence="6">Uncharacterized protein</fullName>
    </submittedName>
</protein>
<dbReference type="EMBL" id="CAJJDP010000091">
    <property type="protein sequence ID" value="CAD8188120.1"/>
    <property type="molecule type" value="Genomic_DNA"/>
</dbReference>
<keyword evidence="4" id="KW-0472">Membrane</keyword>
<dbReference type="PANTHER" id="PTHR38934">
    <property type="entry name" value="HYPHALLY REGULATED CELL WALL PROTEIN 1"/>
    <property type="match status" value="1"/>
</dbReference>
<dbReference type="CDD" id="cd00064">
    <property type="entry name" value="FU"/>
    <property type="match status" value="1"/>
</dbReference>
<dbReference type="InterPro" id="IPR011936">
    <property type="entry name" value="Myxo_disulph_rpt"/>
</dbReference>
<evidence type="ECO:0000256" key="2">
    <source>
        <dbReference type="ARBA" id="ARBA00022737"/>
    </source>
</evidence>
<evidence type="ECO:0000313" key="6">
    <source>
        <dbReference type="EMBL" id="CAD8188120.1"/>
    </source>
</evidence>
<dbReference type="Pfam" id="PF13948">
    <property type="entry name" value="DUF4215"/>
    <property type="match status" value="8"/>
</dbReference>
<keyword evidence="3" id="KW-1015">Disulfide bond</keyword>
<keyword evidence="7" id="KW-1185">Reference proteome</keyword>
<dbReference type="Proteomes" id="UP000683925">
    <property type="component" value="Unassembled WGS sequence"/>
</dbReference>
<comment type="caution">
    <text evidence="6">The sequence shown here is derived from an EMBL/GenBank/DDBJ whole genome shotgun (WGS) entry which is preliminary data.</text>
</comment>
<dbReference type="SMART" id="SM00261">
    <property type="entry name" value="FU"/>
    <property type="match status" value="8"/>
</dbReference>
<keyword evidence="4" id="KW-1133">Transmembrane helix</keyword>
<dbReference type="OrthoDB" id="10045365at2759"/>
<feature type="transmembrane region" description="Helical" evidence="4">
    <location>
        <begin position="1605"/>
        <end position="1625"/>
    </location>
</feature>
<evidence type="ECO:0000256" key="3">
    <source>
        <dbReference type="ARBA" id="ARBA00023157"/>
    </source>
</evidence>
<name>A0A8S1WHM1_PAROT</name>
<evidence type="ECO:0000256" key="4">
    <source>
        <dbReference type="SAM" id="Phobius"/>
    </source>
</evidence>
<organism evidence="6 7">
    <name type="scientific">Paramecium octaurelia</name>
    <dbReference type="NCBI Taxonomy" id="43137"/>
    <lineage>
        <taxon>Eukaryota</taxon>
        <taxon>Sar</taxon>
        <taxon>Alveolata</taxon>
        <taxon>Ciliophora</taxon>
        <taxon>Intramacronucleata</taxon>
        <taxon>Oligohymenophorea</taxon>
        <taxon>Peniculida</taxon>
        <taxon>Parameciidae</taxon>
        <taxon>Paramecium</taxon>
    </lineage>
</organism>
<feature type="transmembrane region" description="Helical" evidence="4">
    <location>
        <begin position="1645"/>
        <end position="1665"/>
    </location>
</feature>
<feature type="transmembrane region" description="Helical" evidence="4">
    <location>
        <begin position="1547"/>
        <end position="1565"/>
    </location>
</feature>
<evidence type="ECO:0000256" key="1">
    <source>
        <dbReference type="ARBA" id="ARBA00022729"/>
    </source>
</evidence>
<feature type="transmembrane region" description="Helical" evidence="4">
    <location>
        <begin position="1747"/>
        <end position="1766"/>
    </location>
</feature>
<accession>A0A8S1WHM1</accession>
<dbReference type="InterPro" id="IPR006212">
    <property type="entry name" value="Furin_repeat"/>
</dbReference>
<keyword evidence="2" id="KW-0677">Repeat</keyword>
<evidence type="ECO:0000313" key="7">
    <source>
        <dbReference type="Proteomes" id="UP000683925"/>
    </source>
</evidence>
<dbReference type="PANTHER" id="PTHR38934:SF6">
    <property type="entry name" value="CHROMOSOME UNDETERMINED SCAFFOLD_176, WHOLE GENOME SHOTGUN SEQUENCE"/>
    <property type="match status" value="1"/>
</dbReference>
<gene>
    <name evidence="6" type="ORF">POCTA_138.1.T0920036</name>
</gene>
<keyword evidence="4" id="KW-0812">Transmembrane</keyword>
<feature type="signal peptide" evidence="5">
    <location>
        <begin position="1"/>
        <end position="20"/>
    </location>
</feature>
<keyword evidence="1 5" id="KW-0732">Signal</keyword>
<feature type="transmembrane region" description="Helical" evidence="4">
    <location>
        <begin position="1697"/>
        <end position="1713"/>
    </location>
</feature>
<feature type="chain" id="PRO_5035948315" evidence="5">
    <location>
        <begin position="21"/>
        <end position="1845"/>
    </location>
</feature>
<sequence>MIFYLKECILFLLLSFHVLANWRLIDYSFTDANSDNNDWMIFKSCTVTYPPTFNIGSCNQNPQKYASLNDNSESMIKSFNYKSYSVQVVFDVFFIEGSDKNSKLQVKLTTPSGDHQIYQRSYSSPDLLFNSQNICTNLYQYFGLQTITTNTINNLQIENNFIINVCFNSGSTQSYIGVRNMLIYVNPCYPTCLSCNGPLETNCLTCFDGQGLQGGKCQCIPEQQFAETFIGCRQECDRNYSIARYDKICVSDYRIKSLLTFFDNNVIPVSNDNRYSPFIFITDIFHPKNTDLIQKDCYGNDLIGEFQFNEGVLYSMNLRDSVRFLRIRLTFQLSNLLDSSKIEILNDNQIQSRIIKTTNDYQYENLNKIFQKSITCIYSTFTLLRIETIFQVSNSHPIIKIQGQLQHASEIWGFKNVTIDTGLCQQNCKICQDQSKCAQCETNYKLYRNQCVDECPIHSVNCVDYEDIIPYSRYLAKGFYNLNMTLDEINSFYETFPDPSTNIETTQKFSFLNNKIVLGGLLVWNDGSYTKTWSILNPHYGVQIYFSLTYGDSYTGSFYYKIGTTSSAFSGPFNNPGAGSNLIGRFAQESTRYFYINLNNFYDNNLYIEFNCQASIQNIKQCFCAISDYFIVVNYCPPFCLACTSSSGCTLWKVGHDSSNCQSNQYINFDQQTLTYSCKDCDQFCIKCLSSEECQQCISDDFQLINGICLCKPFSFKQGMLCQQCNRYCENCFGITQNDCVSCIEEFHRSIQYNQCLCQPGFYDDGINLPCLPKCGDKIVVEEEECDDGNNDPFDGCDQCKFKCEEECKLCHLGKCYECKDNYQLVESINKCKSICGDLVIVKYEQCDDGNNNAFDGCHDCQLQCYDHCFQCNQGICEKCDESNGWYLTGVNCEFVCGDGIVAKGQELCDDSNLNPFDLCNNCEQECSFYCIDCQNGDCLKCEIGYQYDQYTRQCIQICGDNLIVENEQCEDQMVSYMTKCENCQFKCHPNCIICKFGSCQECQIGYMLINNECAEICGDGLIIGTEICDTLIQDVNSNCYNCNYNCLSGCLVCNQDICQICQDGYFLDQFKCKPICGDKLIVDVELCDDGNSIPYDGCHSCNFSCELTCELCLFGKCTYNDPTFDCIPDCKICEQQNLCSGCDDNFQLINNQCVPICGDGIIIEGLEECDDGNDLPNDGCYQCQFQCSNGCVDCQQSQCKKCDDAQYTLDIQTAKCLEKIQNQTDTNVDPSISEQQQYTALRCGENQLLVDNICVNQCGNGILINQYEECDDGNSLGGDGCSSFCNIENSYKCVNQEGSLSSCTFIRSPEFILNMLSDKMNSTQIFELTFTQEVKLSTEIKFDELVFFTIATQTQYLLTISYIQNISIHFSNPKYKVSIEFLQPIIDPILQVEIERSIIKNQFEQDLQNYQKSILLGTPFVLPETAKKQLTSIVQINDVMMYSMVSVSSLALLTGNAIMFFNLLDLLQSLSYIKFMQYQFPPHLKEFLNTYTKVSLQPIMNYFQVDQLLAKLNGGTLPYQASNKSQQQTTANTLNQFYLINAKSCYFSVLASILTYLIYCIIVSKSVQKFLFKFYNQQNPNSKILKFIDFFQQKIQKKCLKLKFEYFSLGIFKLYQAILHQLIFSTLLQFPNYQFNSAFEIFNSINAIVGLLFVCFVNFNLFSITSAEIKDLKKWKYFYFESKTSFWQVQCKSFQIYRVIFYIMIIVQLMNYPEAQSILLSMLSFFYLIYLIKFKPLQSQFELHKLVCREFLVMLITGSFLIYSFDFSQDSYILFGWIHIGMFCSILASNLFIDIYVQIHKVYDSYLKKKIKDQNEQERKYYYNQLQSFILNDRDFNLQKKRNR</sequence>
<feature type="transmembrane region" description="Helical" evidence="4">
    <location>
        <begin position="1719"/>
        <end position="1735"/>
    </location>
</feature>
<dbReference type="OMA" id="CIPDCKI"/>
<reference evidence="6" key="1">
    <citation type="submission" date="2021-01" db="EMBL/GenBank/DDBJ databases">
        <authorList>
            <consortium name="Genoscope - CEA"/>
            <person name="William W."/>
        </authorList>
    </citation>
    <scope>NUCLEOTIDE SEQUENCE</scope>
</reference>
<feature type="transmembrane region" description="Helical" evidence="4">
    <location>
        <begin position="1772"/>
        <end position="1794"/>
    </location>
</feature>